<protein>
    <submittedName>
        <fullName evidence="3">DUF1858 domain-containing protein</fullName>
    </submittedName>
</protein>
<dbReference type="InterPro" id="IPR015077">
    <property type="entry name" value="DUF1858"/>
</dbReference>
<dbReference type="RefSeq" id="WP_124789722.1">
    <property type="nucleotide sequence ID" value="NZ_RQYN01000013.1"/>
</dbReference>
<evidence type="ECO:0000259" key="2">
    <source>
        <dbReference type="Pfam" id="PF10006"/>
    </source>
</evidence>
<feature type="domain" description="DUF2249" evidence="2">
    <location>
        <begin position="107"/>
        <end position="172"/>
    </location>
</feature>
<dbReference type="InterPro" id="IPR018720">
    <property type="entry name" value="DUF2249"/>
</dbReference>
<dbReference type="Pfam" id="PF08984">
    <property type="entry name" value="DUF1858"/>
    <property type="match status" value="1"/>
</dbReference>
<dbReference type="Proteomes" id="UP000279860">
    <property type="component" value="Unassembled WGS sequence"/>
</dbReference>
<evidence type="ECO:0000259" key="1">
    <source>
        <dbReference type="Pfam" id="PF08984"/>
    </source>
</evidence>
<dbReference type="Pfam" id="PF10006">
    <property type="entry name" value="DUF2249"/>
    <property type="match status" value="1"/>
</dbReference>
<evidence type="ECO:0000313" key="3">
    <source>
        <dbReference type="EMBL" id="RRD76614.1"/>
    </source>
</evidence>
<accession>A0A3P1Z019</accession>
<organism evidence="3 4">
    <name type="scientific">Tannerella forsythia</name>
    <name type="common">Bacteroides forsythus</name>
    <dbReference type="NCBI Taxonomy" id="28112"/>
    <lineage>
        <taxon>Bacteria</taxon>
        <taxon>Pseudomonadati</taxon>
        <taxon>Bacteroidota</taxon>
        <taxon>Bacteroidia</taxon>
        <taxon>Bacteroidales</taxon>
        <taxon>Tannerellaceae</taxon>
        <taxon>Tannerella</taxon>
    </lineage>
</organism>
<reference evidence="3 4" key="1">
    <citation type="submission" date="2018-11" db="EMBL/GenBank/DDBJ databases">
        <title>Genomes From Bacteria Associated with the Canine Oral Cavity: a Test Case for Automated Genome-Based Taxonomic Assignment.</title>
        <authorList>
            <person name="Coil D.A."/>
            <person name="Jospin G."/>
            <person name="Darling A.E."/>
            <person name="Wallis C."/>
            <person name="Davis I.J."/>
            <person name="Harris S."/>
            <person name="Eisen J.A."/>
            <person name="Holcombe L.J."/>
            <person name="O'Flynn C."/>
        </authorList>
    </citation>
    <scope>NUCLEOTIDE SEQUENCE [LARGE SCALE GENOMIC DNA]</scope>
    <source>
        <strain evidence="3 4">OH1426_COT-023</strain>
    </source>
</reference>
<evidence type="ECO:0000313" key="4">
    <source>
        <dbReference type="Proteomes" id="UP000279860"/>
    </source>
</evidence>
<name>A0A3P1Z019_TANFO</name>
<feature type="domain" description="DUF1858" evidence="1">
    <location>
        <begin position="8"/>
        <end position="66"/>
    </location>
</feature>
<sequence length="180" mass="19712">MLKNKPPITPDTKVGELLKHYPELEESLLQFSPAFAALKNPLLRRTVAQVTSLRQAANVGNANIIEMIDTLRQAVGQSTLGESALIESGSVRMPLTGKAPAAIAFILDVRPVLEKGEHPKELVLNEADRLQTGECMELLTPFPPVPLIELLEKKGFAVTMTEPEDGGVRTFICRKEGEMK</sequence>
<comment type="caution">
    <text evidence="3">The sequence shown here is derived from an EMBL/GenBank/DDBJ whole genome shotgun (WGS) entry which is preliminary data.</text>
</comment>
<dbReference type="SUPFAM" id="SSF140683">
    <property type="entry name" value="SP0561-like"/>
    <property type="match status" value="1"/>
</dbReference>
<gene>
    <name evidence="3" type="ORF">EII41_05260</name>
</gene>
<dbReference type="Gene3D" id="1.10.3910.10">
    <property type="entry name" value="SP0561-like"/>
    <property type="match status" value="1"/>
</dbReference>
<proteinExistence type="predicted"/>
<dbReference type="InterPro" id="IPR038062">
    <property type="entry name" value="ScdA-like_N_sf"/>
</dbReference>
<dbReference type="EMBL" id="RQYN01000013">
    <property type="protein sequence ID" value="RRD76614.1"/>
    <property type="molecule type" value="Genomic_DNA"/>
</dbReference>
<dbReference type="AlphaFoldDB" id="A0A3P1Z019"/>